<proteinExistence type="predicted"/>
<gene>
    <name evidence="1" type="ORF">D6029_06640</name>
</gene>
<dbReference type="AlphaFoldDB" id="A0A3A5JVL1"/>
<comment type="caution">
    <text evidence="1">The sequence shown here is derived from an EMBL/GenBank/DDBJ whole genome shotgun (WGS) entry which is preliminary data.</text>
</comment>
<accession>A0A3A5JVL1</accession>
<name>A0A3A5JVL1_9ENTR</name>
<dbReference type="EMBL" id="QZWH01000010">
    <property type="protein sequence ID" value="RJT26045.1"/>
    <property type="molecule type" value="Genomic_DNA"/>
</dbReference>
<dbReference type="RefSeq" id="WP_120064002.1">
    <property type="nucleotide sequence ID" value="NZ_QZWH01000010.1"/>
</dbReference>
<evidence type="ECO:0000313" key="1">
    <source>
        <dbReference type="EMBL" id="RJT26045.1"/>
    </source>
</evidence>
<keyword evidence="2" id="KW-1185">Reference proteome</keyword>
<dbReference type="Proteomes" id="UP000276295">
    <property type="component" value="Unassembled WGS sequence"/>
</dbReference>
<reference evidence="1 2" key="1">
    <citation type="submission" date="2018-09" db="EMBL/GenBank/DDBJ databases">
        <title>Draft genome sequence of Buttiauxella izardii CCUG 35510T.</title>
        <authorList>
            <person name="Salva-Serra F."/>
            <person name="Marathe N."/>
            <person name="Moore E."/>
            <person name="Stadler-Svensson L."/>
            <person name="Engstrom-Jakobsson H."/>
        </authorList>
    </citation>
    <scope>NUCLEOTIDE SEQUENCE [LARGE SCALE GENOMIC DNA]</scope>
    <source>
        <strain evidence="1 2">CCUG 35510</strain>
    </source>
</reference>
<protein>
    <submittedName>
        <fullName evidence="1">AlpA family phage regulatory protein</fullName>
    </submittedName>
</protein>
<sequence>MTLNQSLLIAESEVMEILLISSRQTIWNYINHYGFPKPIRTRPKAYLREDVEHWIRNGGVNQK</sequence>
<dbReference type="OrthoDB" id="6465493at2"/>
<evidence type="ECO:0000313" key="2">
    <source>
        <dbReference type="Proteomes" id="UP000276295"/>
    </source>
</evidence>
<organism evidence="1 2">
    <name type="scientific">Buttiauxella izardii</name>
    <dbReference type="NCBI Taxonomy" id="82991"/>
    <lineage>
        <taxon>Bacteria</taxon>
        <taxon>Pseudomonadati</taxon>
        <taxon>Pseudomonadota</taxon>
        <taxon>Gammaproteobacteria</taxon>
        <taxon>Enterobacterales</taxon>
        <taxon>Enterobacteriaceae</taxon>
        <taxon>Buttiauxella</taxon>
    </lineage>
</organism>